<evidence type="ECO:0000256" key="5">
    <source>
        <dbReference type="ARBA" id="ARBA00022723"/>
    </source>
</evidence>
<feature type="domain" description="Peptidase M20 dimerisation" evidence="8">
    <location>
        <begin position="378"/>
        <end position="479"/>
    </location>
</feature>
<dbReference type="GO" id="GO:0016813">
    <property type="term" value="F:hydrolase activity, acting on carbon-nitrogen (but not peptide) bonds, in linear amidines"/>
    <property type="evidence" value="ECO:0007669"/>
    <property type="project" value="InterPro"/>
</dbReference>
<comment type="similarity">
    <text evidence="2">Belongs to the peptidase M20 family.</text>
</comment>
<dbReference type="Pfam" id="PF09349">
    <property type="entry name" value="OHCU_decarbox"/>
    <property type="match status" value="1"/>
</dbReference>
<keyword evidence="4" id="KW-0659">Purine metabolism</keyword>
<keyword evidence="11" id="KW-1185">Reference proteome</keyword>
<dbReference type="InterPro" id="IPR018020">
    <property type="entry name" value="OHCU_decarboxylase"/>
</dbReference>
<dbReference type="STRING" id="490188.SAMN04488068_2604"/>
<dbReference type="PANTHER" id="PTHR32494:SF19">
    <property type="entry name" value="ALLANTOATE DEIMINASE-RELATED"/>
    <property type="match status" value="1"/>
</dbReference>
<dbReference type="GO" id="GO:0006144">
    <property type="term" value="P:purine nucleobase metabolic process"/>
    <property type="evidence" value="ECO:0007669"/>
    <property type="project" value="UniProtKB-KW"/>
</dbReference>
<dbReference type="EMBL" id="FQWZ01000006">
    <property type="protein sequence ID" value="SHH13154.1"/>
    <property type="molecule type" value="Genomic_DNA"/>
</dbReference>
<dbReference type="CDD" id="cd03884">
    <property type="entry name" value="M20_bAS"/>
    <property type="match status" value="1"/>
</dbReference>
<name>A0A1M5QFZ1_9GAMM</name>
<organism evidence="10 11">
    <name type="scientific">Hydrocarboniphaga daqingensis</name>
    <dbReference type="NCBI Taxonomy" id="490188"/>
    <lineage>
        <taxon>Bacteria</taxon>
        <taxon>Pseudomonadati</taxon>
        <taxon>Pseudomonadota</taxon>
        <taxon>Gammaproteobacteria</taxon>
        <taxon>Nevskiales</taxon>
        <taxon>Nevskiaceae</taxon>
        <taxon>Hydrocarboniphaga</taxon>
    </lineage>
</organism>
<keyword evidence="7" id="KW-0464">Manganese</keyword>
<dbReference type="GO" id="GO:0046872">
    <property type="term" value="F:metal ion binding"/>
    <property type="evidence" value="ECO:0007669"/>
    <property type="project" value="UniProtKB-KW"/>
</dbReference>
<dbReference type="Gene3D" id="3.40.630.10">
    <property type="entry name" value="Zn peptidases"/>
    <property type="match status" value="1"/>
</dbReference>
<dbReference type="PANTHER" id="PTHR32494">
    <property type="entry name" value="ALLANTOATE DEIMINASE-RELATED"/>
    <property type="match status" value="1"/>
</dbReference>
<dbReference type="SUPFAM" id="SSF158694">
    <property type="entry name" value="UraD-Like"/>
    <property type="match status" value="1"/>
</dbReference>
<dbReference type="InterPro" id="IPR002933">
    <property type="entry name" value="Peptidase_M20"/>
</dbReference>
<dbReference type="GO" id="GO:0019628">
    <property type="term" value="P:urate catabolic process"/>
    <property type="evidence" value="ECO:0007669"/>
    <property type="project" value="UniProtKB-UniPathway"/>
</dbReference>
<evidence type="ECO:0000313" key="11">
    <source>
        <dbReference type="Proteomes" id="UP000199758"/>
    </source>
</evidence>
<proteinExistence type="inferred from homology"/>
<accession>A0A1M5QFZ1</accession>
<dbReference type="InterPro" id="IPR010158">
    <property type="entry name" value="Amidase_Cbmase"/>
</dbReference>
<comment type="cofactor">
    <cofactor evidence="1">
        <name>Mn(2+)</name>
        <dbReference type="ChEBI" id="CHEBI:29035"/>
    </cofactor>
</comment>
<dbReference type="RefSeq" id="WP_072898106.1">
    <property type="nucleotide sequence ID" value="NZ_FQWZ01000006.1"/>
</dbReference>
<dbReference type="NCBIfam" id="NF006775">
    <property type="entry name" value="PRK09290.2-5"/>
    <property type="match status" value="1"/>
</dbReference>
<dbReference type="GO" id="GO:0000255">
    <property type="term" value="P:allantoin metabolic process"/>
    <property type="evidence" value="ECO:0007669"/>
    <property type="project" value="InterPro"/>
</dbReference>
<dbReference type="InterPro" id="IPR011650">
    <property type="entry name" value="Peptidase_M20_dimer"/>
</dbReference>
<feature type="domain" description="Oxo-4-hydroxy-4-carboxy-5-ureidoimidazoline decarboxylase" evidence="9">
    <location>
        <begin position="10"/>
        <end position="166"/>
    </location>
</feature>
<dbReference type="NCBIfam" id="TIGR01879">
    <property type="entry name" value="hydantase"/>
    <property type="match status" value="1"/>
</dbReference>
<dbReference type="InterPro" id="IPR036778">
    <property type="entry name" value="OHCU_decarboxylase_sf"/>
</dbReference>
<evidence type="ECO:0000259" key="9">
    <source>
        <dbReference type="Pfam" id="PF09349"/>
    </source>
</evidence>
<keyword evidence="6" id="KW-0378">Hydrolase</keyword>
<dbReference type="InterPro" id="IPR036264">
    <property type="entry name" value="Bact_exopeptidase_dim_dom"/>
</dbReference>
<comment type="subunit">
    <text evidence="3">Homodimer.</text>
</comment>
<sequence>MSRIDLASLNAAASAEFIAALSTIFEHSPWVAEQVCDQRPFASRLHLHAAMCAVVRRAPAAQQLALVRAHPELAGRAAIRGDLTAESTHEQAGAGLSHCTPQQYEQLQSMNDAYNARFGFPFVLSVKGHDRESILREFERRLGNDADTELQTALREIDRIAAFRLAERVDEPAGSLLLAMADQLATHTEQAGALTCTFMTPAHRAVAAQLRDWMLMAGLDAQIDAIGNVVGRWRCQRPGARTLLTGSHYDTVIDGGRYDGRLGILLPIVVADRLQRRGMSLPYDLEVIGFGDEEGVRFKSTFLGSSALAGTFNVELLDRADADGISLRQALINAGHDPSAIGTLTRDTAGLLGYVEVHIEQGPVLLEEQRALGVVTAINGSERYRITITGLAGHSGTVPMHLRRDAAAAAAELVLYVEQRCSQAPGLVGTVGQLAVPNGAINVIPGRCELSLDIRAPDDQLRDAAVADVRARLDEIARRRRVDVQIERVLRADATPCAPALQAALDASIQRVTASPAPSRHLPSGAGHDAMMMARVTEVGMLFVRCGNGGISHHPAETLSADDADIAACVFADFLLHLPDGDGAMPAITS</sequence>
<evidence type="ECO:0000313" key="10">
    <source>
        <dbReference type="EMBL" id="SHH13154.1"/>
    </source>
</evidence>
<evidence type="ECO:0000256" key="7">
    <source>
        <dbReference type="ARBA" id="ARBA00023211"/>
    </source>
</evidence>
<dbReference type="SUPFAM" id="SSF55031">
    <property type="entry name" value="Bacterial exopeptidase dimerisation domain"/>
    <property type="match status" value="1"/>
</dbReference>
<evidence type="ECO:0000259" key="8">
    <source>
        <dbReference type="Pfam" id="PF07687"/>
    </source>
</evidence>
<dbReference type="UniPathway" id="UPA00394">
    <property type="reaction ID" value="UER00652"/>
</dbReference>
<dbReference type="Pfam" id="PF01546">
    <property type="entry name" value="Peptidase_M20"/>
    <property type="match status" value="1"/>
</dbReference>
<evidence type="ECO:0000256" key="1">
    <source>
        <dbReference type="ARBA" id="ARBA00001936"/>
    </source>
</evidence>
<reference evidence="10 11" key="1">
    <citation type="submission" date="2016-11" db="EMBL/GenBank/DDBJ databases">
        <authorList>
            <person name="Jaros S."/>
            <person name="Januszkiewicz K."/>
            <person name="Wedrychowicz H."/>
        </authorList>
    </citation>
    <scope>NUCLEOTIDE SEQUENCE [LARGE SCALE GENOMIC DNA]</scope>
    <source>
        <strain evidence="10 11">CGMCC 1.7049</strain>
    </source>
</reference>
<dbReference type="Gene3D" id="3.30.70.360">
    <property type="match status" value="1"/>
</dbReference>
<evidence type="ECO:0000256" key="3">
    <source>
        <dbReference type="ARBA" id="ARBA00011738"/>
    </source>
</evidence>
<evidence type="ECO:0000256" key="4">
    <source>
        <dbReference type="ARBA" id="ARBA00022631"/>
    </source>
</evidence>
<dbReference type="InterPro" id="IPR017580">
    <property type="entry name" value="OHCU_decarboxylase-1"/>
</dbReference>
<evidence type="ECO:0000256" key="2">
    <source>
        <dbReference type="ARBA" id="ARBA00006153"/>
    </source>
</evidence>
<dbReference type="SUPFAM" id="SSF53187">
    <property type="entry name" value="Zn-dependent exopeptidases"/>
    <property type="match status" value="1"/>
</dbReference>
<protein>
    <submittedName>
        <fullName evidence="10">Allantoate deiminase</fullName>
    </submittedName>
</protein>
<dbReference type="OrthoDB" id="9808195at2"/>
<dbReference type="Pfam" id="PF07687">
    <property type="entry name" value="M20_dimer"/>
    <property type="match status" value="1"/>
</dbReference>
<dbReference type="NCBIfam" id="TIGR03164">
    <property type="entry name" value="UHCUDC"/>
    <property type="match status" value="1"/>
</dbReference>
<dbReference type="Gene3D" id="1.10.3330.10">
    <property type="entry name" value="Oxo-4-hydroxy-4-carboxy-5-ureidoimidazoline decarboxylase"/>
    <property type="match status" value="1"/>
</dbReference>
<dbReference type="Proteomes" id="UP000199758">
    <property type="component" value="Unassembled WGS sequence"/>
</dbReference>
<dbReference type="AlphaFoldDB" id="A0A1M5QFZ1"/>
<gene>
    <name evidence="10" type="ORF">SAMN04488068_2604</name>
</gene>
<keyword evidence="5" id="KW-0479">Metal-binding</keyword>
<evidence type="ECO:0000256" key="6">
    <source>
        <dbReference type="ARBA" id="ARBA00022801"/>
    </source>
</evidence>